<dbReference type="GO" id="GO:0005694">
    <property type="term" value="C:chromosome"/>
    <property type="evidence" value="ECO:0007669"/>
    <property type="project" value="UniProtKB-SubCell"/>
</dbReference>
<reference evidence="8" key="1">
    <citation type="submission" date="2023-08" db="EMBL/GenBank/DDBJ databases">
        <title>A de novo genome assembly of Solanum verrucosum Schlechtendal, a Mexican diploid species geographically isolated from the other diploid A-genome species in potato relatives.</title>
        <authorList>
            <person name="Hosaka K."/>
        </authorList>
    </citation>
    <scope>NUCLEOTIDE SEQUENCE</scope>
    <source>
        <tissue evidence="8">Young leaves</tissue>
    </source>
</reference>
<evidence type="ECO:0000256" key="1">
    <source>
        <dbReference type="ARBA" id="ARBA00004123"/>
    </source>
</evidence>
<name>A0AAF0Q345_SOLVR</name>
<feature type="region of interest" description="Disordered" evidence="6">
    <location>
        <begin position="538"/>
        <end position="579"/>
    </location>
</feature>
<feature type="transmembrane region" description="Helical" evidence="7">
    <location>
        <begin position="427"/>
        <end position="445"/>
    </location>
</feature>
<dbReference type="GO" id="GO:0005634">
    <property type="term" value="C:nucleus"/>
    <property type="evidence" value="ECO:0007669"/>
    <property type="project" value="UniProtKB-SubCell"/>
</dbReference>
<proteinExistence type="predicted"/>
<evidence type="ECO:0000256" key="3">
    <source>
        <dbReference type="ARBA" id="ARBA00022454"/>
    </source>
</evidence>
<dbReference type="AlphaFoldDB" id="A0AAF0Q345"/>
<keyword evidence="7" id="KW-1133">Transmembrane helix</keyword>
<evidence type="ECO:0000256" key="2">
    <source>
        <dbReference type="ARBA" id="ARBA00004286"/>
    </source>
</evidence>
<keyword evidence="7" id="KW-0812">Transmembrane</keyword>
<gene>
    <name evidence="8" type="ORF">MTR67_006416</name>
</gene>
<dbReference type="InterPro" id="IPR036890">
    <property type="entry name" value="HATPase_C_sf"/>
</dbReference>
<protein>
    <submittedName>
        <fullName evidence="8">Uncharacterized protein</fullName>
    </submittedName>
</protein>
<evidence type="ECO:0000313" key="9">
    <source>
        <dbReference type="Proteomes" id="UP001234989"/>
    </source>
</evidence>
<dbReference type="GO" id="GO:0003691">
    <property type="term" value="F:double-stranded telomeric DNA binding"/>
    <property type="evidence" value="ECO:0007669"/>
    <property type="project" value="InterPro"/>
</dbReference>
<feature type="compositionally biased region" description="Polar residues" evidence="6">
    <location>
        <begin position="569"/>
        <end position="578"/>
    </location>
</feature>
<keyword evidence="4" id="KW-0238">DNA-binding</keyword>
<evidence type="ECO:0000256" key="5">
    <source>
        <dbReference type="ARBA" id="ARBA00023242"/>
    </source>
</evidence>
<evidence type="ECO:0000313" key="8">
    <source>
        <dbReference type="EMBL" id="WMV13031.1"/>
    </source>
</evidence>
<keyword evidence="9" id="KW-1185">Reference proteome</keyword>
<dbReference type="InterPro" id="IPR044597">
    <property type="entry name" value="SMH1-6"/>
</dbReference>
<keyword evidence="3" id="KW-0158">Chromosome</keyword>
<sequence>MIVYSLMKEQNWNRESEEVDFYPFHILQMSESFWKNCVRRSCLKLVTNYYTTVLIKFKTGVGCTTFIHKLQDHLPGIVTNKRHNVVGMLFGKGRDMTRRSSEKSHASEAIDFNAILFVRNAGHHQLRISTLCTICRLREDWRSILLFIEDTVMNLWTGSNSVETRAVRRLQHSSKAICSELPQQSSHKCDQSSTQSCGDSVFSDERPSVKMKLVNMWNSKLHTQGVCTSTHYGESKEGKPFLPFVPVKILPLGLTKPQKPAHGERIAQVHLTNHQSIIPSMIGAPSFSLLTMVSYASFTPTTSKYSHSNDMHAFPASFGFKREALSSISDISLLDIVLKLTGGQTDINGKCLYLGVDDCRQNVGTTVSTFHQVSVAIGIGTCYVKVDDKGSGVTRWTGADGRKMCKLQGQGSAQVHAMVSQKKVNHFCLLLCFLLIAIVTMVSYACFTTTTSKYCHSDDMHAFPASFGLKGETLSSISDVSLLELLPKLTGGQMDIDKVFFCREEALVSFELMKDKWRNMSVMANGCGSREKAKLALKRMNQPRKQDKRSLSISTKAKSDEEMAEARLATTSSDSPQIRGSKRSIIRLENLIMEAISNLKELGGSNKTTIATYIEVLIFLLSLMSEKEAEADAEAAMKALQGEAPQRWSRTRVYCLKGNYPNRRTTNACLLYILKA</sequence>
<dbReference type="PANTHER" id="PTHR46267">
    <property type="entry name" value="SINGLE MYB HISTONE 4"/>
    <property type="match status" value="1"/>
</dbReference>
<keyword evidence="5" id="KW-0539">Nucleus</keyword>
<evidence type="ECO:0000256" key="7">
    <source>
        <dbReference type="SAM" id="Phobius"/>
    </source>
</evidence>
<organism evidence="8 9">
    <name type="scientific">Solanum verrucosum</name>
    <dbReference type="NCBI Taxonomy" id="315347"/>
    <lineage>
        <taxon>Eukaryota</taxon>
        <taxon>Viridiplantae</taxon>
        <taxon>Streptophyta</taxon>
        <taxon>Embryophyta</taxon>
        <taxon>Tracheophyta</taxon>
        <taxon>Spermatophyta</taxon>
        <taxon>Magnoliopsida</taxon>
        <taxon>eudicotyledons</taxon>
        <taxon>Gunneridae</taxon>
        <taxon>Pentapetalae</taxon>
        <taxon>asterids</taxon>
        <taxon>lamiids</taxon>
        <taxon>Solanales</taxon>
        <taxon>Solanaceae</taxon>
        <taxon>Solanoideae</taxon>
        <taxon>Solaneae</taxon>
        <taxon>Solanum</taxon>
    </lineage>
</organism>
<dbReference type="Proteomes" id="UP001234989">
    <property type="component" value="Chromosome 1"/>
</dbReference>
<evidence type="ECO:0000256" key="6">
    <source>
        <dbReference type="SAM" id="MobiDB-lite"/>
    </source>
</evidence>
<dbReference type="Gene3D" id="3.30.565.10">
    <property type="entry name" value="Histidine kinase-like ATPase, C-terminal domain"/>
    <property type="match status" value="1"/>
</dbReference>
<accession>A0AAF0Q345</accession>
<evidence type="ECO:0000256" key="4">
    <source>
        <dbReference type="ARBA" id="ARBA00023125"/>
    </source>
</evidence>
<dbReference type="EMBL" id="CP133612">
    <property type="protein sequence ID" value="WMV13031.1"/>
    <property type="molecule type" value="Genomic_DNA"/>
</dbReference>
<comment type="subcellular location">
    <subcellularLocation>
        <location evidence="2">Chromosome</location>
    </subcellularLocation>
    <subcellularLocation>
        <location evidence="1">Nucleus</location>
    </subcellularLocation>
</comment>
<dbReference type="PANTHER" id="PTHR46267:SF8">
    <property type="entry name" value="TELOMERE REPEAT-BINDING FACTOR 1"/>
    <property type="match status" value="1"/>
</dbReference>
<keyword evidence="7" id="KW-0472">Membrane</keyword>